<keyword evidence="2" id="KW-1185">Reference proteome</keyword>
<evidence type="ECO:0000313" key="2">
    <source>
        <dbReference type="Proteomes" id="UP001601197"/>
    </source>
</evidence>
<gene>
    <name evidence="1" type="ORF">ACFYNZ_27650</name>
</gene>
<dbReference type="RefSeq" id="WP_388351579.1">
    <property type="nucleotide sequence ID" value="NZ_JBIAFJ010000031.1"/>
</dbReference>
<comment type="caution">
    <text evidence="1">The sequence shown here is derived from an EMBL/GenBank/DDBJ whole genome shotgun (WGS) entry which is preliminary data.</text>
</comment>
<evidence type="ECO:0000313" key="1">
    <source>
        <dbReference type="EMBL" id="MFE9173193.1"/>
    </source>
</evidence>
<accession>A0ABW6L2N2</accession>
<name>A0ABW6L2N2_9ACTN</name>
<sequence>MSVVRERLAALCDQIVRHSDMDQVIRDAGVGPQLDELLDAVRAAQTPDPARLIELLDEIEEACGREGLAGITTSMKQYTPLPAGFFDSGPDEPPTWTCPLRRCARTVFDDETTTPPSCAAAGTPMAATRIL</sequence>
<dbReference type="EMBL" id="JBIAFJ010000031">
    <property type="protein sequence ID" value="MFE9173193.1"/>
    <property type="molecule type" value="Genomic_DNA"/>
</dbReference>
<reference evidence="1 2" key="1">
    <citation type="submission" date="2024-10" db="EMBL/GenBank/DDBJ databases">
        <title>The Natural Products Discovery Center: Release of the First 8490 Sequenced Strains for Exploring Actinobacteria Biosynthetic Diversity.</title>
        <authorList>
            <person name="Kalkreuter E."/>
            <person name="Kautsar S.A."/>
            <person name="Yang D."/>
            <person name="Bader C.D."/>
            <person name="Teijaro C.N."/>
            <person name="Fluegel L."/>
            <person name="Davis C.M."/>
            <person name="Simpson J.R."/>
            <person name="Lauterbach L."/>
            <person name="Steele A.D."/>
            <person name="Gui C."/>
            <person name="Meng S."/>
            <person name="Li G."/>
            <person name="Viehrig K."/>
            <person name="Ye F."/>
            <person name="Su P."/>
            <person name="Kiefer A.F."/>
            <person name="Nichols A."/>
            <person name="Cepeda A.J."/>
            <person name="Yan W."/>
            <person name="Fan B."/>
            <person name="Jiang Y."/>
            <person name="Adhikari A."/>
            <person name="Zheng C.-J."/>
            <person name="Schuster L."/>
            <person name="Cowan T.M."/>
            <person name="Smanski M.J."/>
            <person name="Chevrette M.G."/>
            <person name="De Carvalho L.P.S."/>
            <person name="Shen B."/>
        </authorList>
    </citation>
    <scope>NUCLEOTIDE SEQUENCE [LARGE SCALE GENOMIC DNA]</scope>
    <source>
        <strain evidence="1 2">NPDC007147</strain>
    </source>
</reference>
<organism evidence="1 2">
    <name type="scientific">Streptomyces kebangsaanensis</name>
    <dbReference type="NCBI Taxonomy" id="864058"/>
    <lineage>
        <taxon>Bacteria</taxon>
        <taxon>Bacillati</taxon>
        <taxon>Actinomycetota</taxon>
        <taxon>Actinomycetes</taxon>
        <taxon>Kitasatosporales</taxon>
        <taxon>Streptomycetaceae</taxon>
        <taxon>Streptomyces</taxon>
    </lineage>
</organism>
<protein>
    <submittedName>
        <fullName evidence="1">Uncharacterized protein</fullName>
    </submittedName>
</protein>
<dbReference type="Proteomes" id="UP001601197">
    <property type="component" value="Unassembled WGS sequence"/>
</dbReference>
<proteinExistence type="predicted"/>